<gene>
    <name evidence="1" type="ORF">LCGC14_2109870</name>
</gene>
<protein>
    <recommendedName>
        <fullName evidence="2">Hydantoinase A/oxoprolinase domain-containing protein</fullName>
    </recommendedName>
</protein>
<dbReference type="EMBL" id="LAZR01026049">
    <property type="protein sequence ID" value="KKL69944.1"/>
    <property type="molecule type" value="Genomic_DNA"/>
</dbReference>
<proteinExistence type="predicted"/>
<dbReference type="AlphaFoldDB" id="A0A0F9E7I0"/>
<evidence type="ECO:0000313" key="1">
    <source>
        <dbReference type="EMBL" id="KKL69944.1"/>
    </source>
</evidence>
<accession>A0A0F9E7I0</accession>
<comment type="caution">
    <text evidence="1">The sequence shown here is derived from an EMBL/GenBank/DDBJ whole genome shotgun (WGS) entry which is preliminary data.</text>
</comment>
<name>A0A0F9E7I0_9ZZZZ</name>
<dbReference type="Gene3D" id="3.30.420.40">
    <property type="match status" value="1"/>
</dbReference>
<organism evidence="1">
    <name type="scientific">marine sediment metagenome</name>
    <dbReference type="NCBI Taxonomy" id="412755"/>
    <lineage>
        <taxon>unclassified sequences</taxon>
        <taxon>metagenomes</taxon>
        <taxon>ecological metagenomes</taxon>
    </lineage>
</organism>
<reference evidence="1" key="1">
    <citation type="journal article" date="2015" name="Nature">
        <title>Complex archaea that bridge the gap between prokaryotes and eukaryotes.</title>
        <authorList>
            <person name="Spang A."/>
            <person name="Saw J.H."/>
            <person name="Jorgensen S.L."/>
            <person name="Zaremba-Niedzwiedzka K."/>
            <person name="Martijn J."/>
            <person name="Lind A.E."/>
            <person name="van Eijk R."/>
            <person name="Schleper C."/>
            <person name="Guy L."/>
            <person name="Ettema T.J."/>
        </authorList>
    </citation>
    <scope>NUCLEOTIDE SEQUENCE</scope>
</reference>
<sequence>MIFFKDKEILKSFSYIEYFPFWEKTIADIPEMLSRIISNLIIKNGNNLEQVDYIAAAITAELSDAFQTKREGILTIIKALKQVFDEKKIFFINNENSFTDYKSAIANYLKIMAANLVSTSLFLGRFISTCVLIDAGSTT</sequence>
<feature type="non-terminal residue" evidence="1">
    <location>
        <position position="139"/>
    </location>
</feature>
<evidence type="ECO:0008006" key="2">
    <source>
        <dbReference type="Google" id="ProtNLM"/>
    </source>
</evidence>